<keyword evidence="4" id="KW-0067">ATP-binding</keyword>
<dbReference type="InterPro" id="IPR044492">
    <property type="entry name" value="P_typ_ATPase_HD_dom"/>
</dbReference>
<evidence type="ECO:0000256" key="2">
    <source>
        <dbReference type="ARBA" id="ARBA00022692"/>
    </source>
</evidence>
<keyword evidence="6 9" id="KW-1133">Transmembrane helix</keyword>
<feature type="transmembrane region" description="Helical" evidence="9">
    <location>
        <begin position="276"/>
        <end position="294"/>
    </location>
</feature>
<keyword evidence="2 9" id="KW-0812">Transmembrane</keyword>
<name>A8I564_AZOC5</name>
<feature type="transmembrane region" description="Helical" evidence="9">
    <location>
        <begin position="743"/>
        <end position="770"/>
    </location>
</feature>
<dbReference type="eggNOG" id="COG0474">
    <property type="taxonomic scope" value="Bacteria"/>
</dbReference>
<feature type="transmembrane region" description="Helical" evidence="9">
    <location>
        <begin position="845"/>
        <end position="866"/>
    </location>
</feature>
<dbReference type="SFLD" id="SFLDS00003">
    <property type="entry name" value="Haloacid_Dehalogenase"/>
    <property type="match status" value="1"/>
</dbReference>
<protein>
    <submittedName>
        <fullName evidence="11">ATPase</fullName>
    </submittedName>
</protein>
<dbReference type="SUPFAM" id="SSF81653">
    <property type="entry name" value="Calcium ATPase, transduction domain A"/>
    <property type="match status" value="1"/>
</dbReference>
<dbReference type="InterPro" id="IPR006068">
    <property type="entry name" value="ATPase_P-typ_cation-transptr_C"/>
</dbReference>
<evidence type="ECO:0000259" key="10">
    <source>
        <dbReference type="SMART" id="SM00831"/>
    </source>
</evidence>
<dbReference type="HOGENOM" id="CLU_002360_1_1_5"/>
<feature type="region of interest" description="Disordered" evidence="8">
    <location>
        <begin position="1"/>
        <end position="50"/>
    </location>
</feature>
<keyword evidence="3" id="KW-0547">Nucleotide-binding</keyword>
<dbReference type="Pfam" id="PF00689">
    <property type="entry name" value="Cation_ATPase_C"/>
    <property type="match status" value="1"/>
</dbReference>
<dbReference type="AlphaFoldDB" id="A8I564"/>
<dbReference type="SUPFAM" id="SSF81665">
    <property type="entry name" value="Calcium ATPase, transmembrane domain M"/>
    <property type="match status" value="1"/>
</dbReference>
<dbReference type="InterPro" id="IPR008250">
    <property type="entry name" value="ATPase_P-typ_transduc_dom_A_sf"/>
</dbReference>
<dbReference type="Gene3D" id="3.40.50.1000">
    <property type="entry name" value="HAD superfamily/HAD-like"/>
    <property type="match status" value="2"/>
</dbReference>
<dbReference type="PRINTS" id="PR00119">
    <property type="entry name" value="CATATPASE"/>
</dbReference>
<reference evidence="11 12" key="3">
    <citation type="journal article" date="2008" name="BMC Genomics">
        <title>The genome of the versatile nitrogen fixer Azorhizobium caulinodans ORS571.</title>
        <authorList>
            <person name="Lee KB."/>
            <person name="Backer P.D."/>
            <person name="Aono T."/>
            <person name="Liu CT."/>
            <person name="Suzuki S."/>
            <person name="Suzuki T."/>
            <person name="Kaneko T."/>
            <person name="Yamada M."/>
            <person name="Tabata S."/>
            <person name="Kupfer D.M."/>
            <person name="Najar F.Z."/>
            <person name="Wiley G.B."/>
            <person name="Roe B."/>
            <person name="Binnewies T.T."/>
            <person name="Ussery D.W."/>
            <person name="D'Haeze W."/>
            <person name="Herder J.D."/>
            <person name="Gevers D."/>
            <person name="Vereecke D."/>
            <person name="Holsters M."/>
            <person name="Oyaizu H."/>
        </authorList>
    </citation>
    <scope>NUCLEOTIDE SEQUENCE [LARGE SCALE GENOMIC DNA]</scope>
    <source>
        <strain evidence="12">ATCC 43989 / DSM 5975 / JCM 20966 / LMG 6465 / NBRC 14845 / NCIMB 13405 / ORS 571</strain>
    </source>
</reference>
<organism evidence="11 12">
    <name type="scientific">Azorhizobium caulinodans (strain ATCC 43989 / DSM 5975 / JCM 20966 / LMG 6465 / NBRC 14845 / NCIMB 13405 / ORS 571)</name>
    <dbReference type="NCBI Taxonomy" id="438753"/>
    <lineage>
        <taxon>Bacteria</taxon>
        <taxon>Pseudomonadati</taxon>
        <taxon>Pseudomonadota</taxon>
        <taxon>Alphaproteobacteria</taxon>
        <taxon>Hyphomicrobiales</taxon>
        <taxon>Xanthobacteraceae</taxon>
        <taxon>Azorhizobium</taxon>
    </lineage>
</organism>
<dbReference type="SFLD" id="SFLDG00002">
    <property type="entry name" value="C1.7:_P-type_atpase_like"/>
    <property type="match status" value="1"/>
</dbReference>
<dbReference type="InterPro" id="IPR023299">
    <property type="entry name" value="ATPase_P-typ_cyto_dom_N"/>
</dbReference>
<reference evidence="11 12" key="5">
    <citation type="journal article" date="2010" name="Appl. Environ. Microbiol.">
        <title>phrR-like gene praR of Azorhizobium caulinodans ORS571 is essential for symbiosis with Sesbania rostrata and is involved in expression of reb genes.</title>
        <authorList>
            <person name="Akiba N."/>
            <person name="Aono T."/>
            <person name="Toyazaki H."/>
            <person name="Sato S."/>
            <person name="Oyaizu H."/>
        </authorList>
    </citation>
    <scope>NUCLEOTIDE SEQUENCE [LARGE SCALE GENOMIC DNA]</scope>
    <source>
        <strain evidence="12">ATCC 43989 / DSM 5975 / JCM 20966 / LMG 6465 / NBRC 14845 / NCIMB 13405 / ORS 571</strain>
    </source>
</reference>
<keyword evidence="5" id="KW-1278">Translocase</keyword>
<dbReference type="Gene3D" id="3.40.1110.10">
    <property type="entry name" value="Calcium-transporting ATPase, cytoplasmic domain N"/>
    <property type="match status" value="2"/>
</dbReference>
<feature type="domain" description="Cation-transporting P-type ATPase N-terminal" evidence="10">
    <location>
        <begin position="41"/>
        <end position="103"/>
    </location>
</feature>
<feature type="transmembrane region" description="Helical" evidence="9">
    <location>
        <begin position="813"/>
        <end position="833"/>
    </location>
</feature>
<evidence type="ECO:0000256" key="9">
    <source>
        <dbReference type="SAM" id="Phobius"/>
    </source>
</evidence>
<reference evidence="12" key="2">
    <citation type="submission" date="2007-04" db="EMBL/GenBank/DDBJ databases">
        <title>Complete genome sequence of the nitrogen-fixing bacterium Azorhizobium caulinodans ORS571.</title>
        <authorList>
            <person name="Lee K.B."/>
            <person name="Backer P.D."/>
            <person name="Aono T."/>
            <person name="Liu C.T."/>
            <person name="Suzuki S."/>
            <person name="Suzuki T."/>
            <person name="Kaneko T."/>
            <person name="Yamada M."/>
            <person name="Tabata S."/>
            <person name="Kupfer D.M."/>
            <person name="Najar F.Z."/>
            <person name="Wiley G.B."/>
            <person name="Roe B."/>
            <person name="Binnewies T."/>
            <person name="Ussery D."/>
            <person name="Vereecke D."/>
            <person name="Gevers D."/>
            <person name="Holsters M."/>
            <person name="Oyaizu H."/>
        </authorList>
    </citation>
    <scope>NUCLEOTIDE SEQUENCE [LARGE SCALE GENOMIC DNA]</scope>
    <source>
        <strain evidence="12">ATCC 43989 / DSM 5975 / JCM 20966 / LMG 6465 / NBRC 14845 / NCIMB 13405 / ORS 571</strain>
    </source>
</reference>
<dbReference type="Pfam" id="PF00702">
    <property type="entry name" value="Hydrolase"/>
    <property type="match status" value="1"/>
</dbReference>
<evidence type="ECO:0000256" key="7">
    <source>
        <dbReference type="ARBA" id="ARBA00023136"/>
    </source>
</evidence>
<evidence type="ECO:0000256" key="6">
    <source>
        <dbReference type="ARBA" id="ARBA00022989"/>
    </source>
</evidence>
<dbReference type="PANTHER" id="PTHR42861">
    <property type="entry name" value="CALCIUM-TRANSPORTING ATPASE"/>
    <property type="match status" value="1"/>
</dbReference>
<dbReference type="STRING" id="438753.AZC_1824"/>
<evidence type="ECO:0000256" key="8">
    <source>
        <dbReference type="SAM" id="MobiDB-lite"/>
    </source>
</evidence>
<dbReference type="Gene3D" id="2.70.150.10">
    <property type="entry name" value="Calcium-transporting ATPase, cytoplasmic transduction domain A"/>
    <property type="match status" value="1"/>
</dbReference>
<reference evidence="11 12" key="4">
    <citation type="journal article" date="2009" name="Appl. Environ. Microbiol.">
        <title>Comparative genome-wide transcriptional profiling of Azorhizobium caulinodans ORS571 grown under free-living and symbiotic conditions.</title>
        <authorList>
            <person name="Tsukada S."/>
            <person name="Aono T."/>
            <person name="Akiba N."/>
            <person name="Lee KB."/>
            <person name="Liu CT."/>
            <person name="Toyazaki H."/>
            <person name="Oyaizu H."/>
        </authorList>
    </citation>
    <scope>NUCLEOTIDE SEQUENCE [LARGE SCALE GENOMIC DNA]</scope>
    <source>
        <strain evidence="12">ATCC 43989 / DSM 5975 / JCM 20966 / LMG 6465 / NBRC 14845 / NCIMB 13405 / ORS 571</strain>
    </source>
</reference>
<evidence type="ECO:0000313" key="12">
    <source>
        <dbReference type="Proteomes" id="UP000000270"/>
    </source>
</evidence>
<comment type="subcellular location">
    <subcellularLocation>
        <location evidence="1">Membrane</location>
        <topology evidence="1">Multi-pass membrane protein</topology>
    </subcellularLocation>
</comment>
<dbReference type="SMART" id="SM00831">
    <property type="entry name" value="Cation_ATPase_N"/>
    <property type="match status" value="1"/>
</dbReference>
<proteinExistence type="predicted"/>
<dbReference type="InterPro" id="IPR059000">
    <property type="entry name" value="ATPase_P-type_domA"/>
</dbReference>
<evidence type="ECO:0000256" key="5">
    <source>
        <dbReference type="ARBA" id="ARBA00022967"/>
    </source>
</evidence>
<dbReference type="PRINTS" id="PR00120">
    <property type="entry name" value="HATPASE"/>
</dbReference>
<dbReference type="InterPro" id="IPR023298">
    <property type="entry name" value="ATPase_P-typ_TM_dom_sf"/>
</dbReference>
<keyword evidence="12" id="KW-1185">Reference proteome</keyword>
<evidence type="ECO:0000256" key="3">
    <source>
        <dbReference type="ARBA" id="ARBA00022741"/>
    </source>
</evidence>
<dbReference type="InterPro" id="IPR023214">
    <property type="entry name" value="HAD_sf"/>
</dbReference>
<evidence type="ECO:0000313" key="11">
    <source>
        <dbReference type="EMBL" id="BAF87822.1"/>
    </source>
</evidence>
<dbReference type="GO" id="GO:0015662">
    <property type="term" value="F:P-type ion transporter activity"/>
    <property type="evidence" value="ECO:0007669"/>
    <property type="project" value="UniProtKB-ARBA"/>
</dbReference>
<dbReference type="GO" id="GO:0016020">
    <property type="term" value="C:membrane"/>
    <property type="evidence" value="ECO:0007669"/>
    <property type="project" value="UniProtKB-SubCell"/>
</dbReference>
<gene>
    <name evidence="11" type="ordered locus">AZC_1824</name>
</gene>
<feature type="transmembrane region" description="Helical" evidence="9">
    <location>
        <begin position="75"/>
        <end position="101"/>
    </location>
</feature>
<dbReference type="NCBIfam" id="TIGR01494">
    <property type="entry name" value="ATPase_P-type"/>
    <property type="match status" value="2"/>
</dbReference>
<accession>A8I564</accession>
<dbReference type="Gene3D" id="1.20.1110.10">
    <property type="entry name" value="Calcium-transporting ATPase, transmembrane domain"/>
    <property type="match status" value="2"/>
</dbReference>
<dbReference type="EMBL" id="AP009384">
    <property type="protein sequence ID" value="BAF87822.1"/>
    <property type="molecule type" value="Genomic_DNA"/>
</dbReference>
<evidence type="ECO:0000256" key="1">
    <source>
        <dbReference type="ARBA" id="ARBA00004141"/>
    </source>
</evidence>
<dbReference type="SUPFAM" id="SSF56784">
    <property type="entry name" value="HAD-like"/>
    <property type="match status" value="1"/>
</dbReference>
<dbReference type="GO" id="GO:0016887">
    <property type="term" value="F:ATP hydrolysis activity"/>
    <property type="evidence" value="ECO:0007669"/>
    <property type="project" value="InterPro"/>
</dbReference>
<reference evidence="11 12" key="1">
    <citation type="journal article" date="2007" name="Appl. Environ. Microbiol.">
        <title>Rhizobial factors required for stem nodule maturation and maintenance in Sesbania rostrata-Azorhizobium caulinodans ORS571 symbiosis.</title>
        <authorList>
            <person name="Suzuki S."/>
            <person name="Aono T."/>
            <person name="Lee KB."/>
            <person name="Suzuki T."/>
            <person name="Liu CT."/>
            <person name="Miwa H."/>
            <person name="Wakao S."/>
            <person name="Iki T."/>
            <person name="Oyaizu H."/>
        </authorList>
    </citation>
    <scope>NUCLEOTIDE SEQUENCE [LARGE SCALE GENOMIC DNA]</scope>
    <source>
        <strain evidence="12">ATCC 43989 / DSM 5975 / JCM 20966 / LMG 6465 / NBRC 14845 / NCIMB 13405 / ORS 571</strain>
    </source>
</reference>
<dbReference type="Pfam" id="PF00122">
    <property type="entry name" value="E1-E2_ATPase"/>
    <property type="match status" value="1"/>
</dbReference>
<dbReference type="InterPro" id="IPR001757">
    <property type="entry name" value="P_typ_ATPase"/>
</dbReference>
<feature type="transmembrane region" description="Helical" evidence="9">
    <location>
        <begin position="782"/>
        <end position="801"/>
    </location>
</feature>
<feature type="transmembrane region" description="Helical" evidence="9">
    <location>
        <begin position="306"/>
        <end position="330"/>
    </location>
</feature>
<dbReference type="Proteomes" id="UP000000270">
    <property type="component" value="Chromosome"/>
</dbReference>
<dbReference type="InterPro" id="IPR018303">
    <property type="entry name" value="ATPase_P-typ_P_site"/>
</dbReference>
<dbReference type="GO" id="GO:0005524">
    <property type="term" value="F:ATP binding"/>
    <property type="evidence" value="ECO:0007669"/>
    <property type="project" value="UniProtKB-KW"/>
</dbReference>
<feature type="transmembrane region" description="Helical" evidence="9">
    <location>
        <begin position="675"/>
        <end position="695"/>
    </location>
</feature>
<feature type="transmembrane region" description="Helical" evidence="9">
    <location>
        <begin position="107"/>
        <end position="123"/>
    </location>
</feature>
<dbReference type="PROSITE" id="PS00154">
    <property type="entry name" value="ATPASE_E1_E2"/>
    <property type="match status" value="1"/>
</dbReference>
<dbReference type="InterPro" id="IPR004014">
    <property type="entry name" value="ATPase_P-typ_cation-transptr_N"/>
</dbReference>
<dbReference type="InterPro" id="IPR036412">
    <property type="entry name" value="HAD-like_sf"/>
</dbReference>
<reference evidence="11 12" key="6">
    <citation type="journal article" date="2011" name="Appl. Environ. Microbiol.">
        <title>Involvement of the azorhizobial chromosome partition gene (parA) in the onset of bacteroid differentiation during Sesbania rostrata stem nodule development.</title>
        <authorList>
            <person name="Liu CT."/>
            <person name="Lee KB."/>
            <person name="Wang YS."/>
            <person name="Peng MH."/>
            <person name="Lee KT."/>
            <person name="Suzuki S."/>
            <person name="Suzuki T."/>
            <person name="Oyaizu H."/>
        </authorList>
    </citation>
    <scope>NUCLEOTIDE SEQUENCE [LARGE SCALE GENOMIC DNA]</scope>
    <source>
        <strain evidence="12">ATCC 43989 / DSM 5975 / JCM 20966 / LMG 6465 / NBRC 14845 / NCIMB 13405 / ORS 571</strain>
    </source>
</reference>
<dbReference type="Pfam" id="PF00690">
    <property type="entry name" value="Cation_ATPase_N"/>
    <property type="match status" value="1"/>
</dbReference>
<sequence length="874" mass="91209">MRCVGSRRPVRPRARVTVPRPDRSPMPLATRSPAASVPQPPPAATPPTGLSAEEARQRLVRHGPNALQQSRTRSFAAIIGGTLREPLFLLLLLAAGLYLLLGDIGEGLLLSAGALVSIGLVVLQEARSERALTALRALAEPVARVLRDGDHLRIPAREIVPGDLLLIGEGDRVPADGAVVAGDALTVDESALTGESVPVIKRVAPDGMAEALSRVPGGEDSCAIFAGTLNVRGQGVVQVVRTGADTRLGRIGASLATIETAATPLQQTMSRLIGKLGLLAIGFCGLVTLVYGLLRHDWIEGALAGITLSIALVPEEFPMVLAIFLALGAFRLARQKVLVRRSAVIETLGAATILCTDKTGTLTENRMALVAAQVAGRTVPVAPAGPPASAAGDLLRLARLASAPQPVDPMDRAVHAAVPAPESETLALLSTFPLQPDRLAFLQLWHLPDGLLFAAKGAPEAIARLCGLTPGEHADLDRDVSGLAAQGLRVLAVASRAAQDASEAPEDRPFAFGGLIAFADPVRPDVPGAIAEARRAGISVVMITGDYPTTALAIARQAGIESAAGVLTGPELAALPQDALPQRVQGVHVFARIMPEQKLAIIEALKAGGAVVAMTGDGVNDAPALEAAHIGIAMGQRGTDVAREAADLVLLDDRFVSILSGIRLGRRIFANLRKALTYVTAIHIPIAGLALLPVLLGLPPLLYPVHVVLLELVVDPLSALVFESEPSERHAMERPPRPASETLFGLRQIAFGCLQGGVLLAAVLGLYLWSSYAGHPEREARTLAFCALLLGNLVLAFAESAEADTAFFDLRRAAFWIIGTVAAGVLAAILLVPTLTDIFRLVRPTAGQCLLVLAVAALAGGWTGIVRRLGPAPQ</sequence>
<evidence type="ECO:0000256" key="4">
    <source>
        <dbReference type="ARBA" id="ARBA00022840"/>
    </source>
</evidence>
<keyword evidence="7 9" id="KW-0472">Membrane</keyword>
<dbReference type="SFLD" id="SFLDF00027">
    <property type="entry name" value="p-type_atpase"/>
    <property type="match status" value="1"/>
</dbReference>
<dbReference type="KEGG" id="azc:AZC_1824"/>